<reference evidence="1 2" key="1">
    <citation type="submission" date="2022-06" db="EMBL/GenBank/DDBJ databases">
        <title>Endosaccharibacter gen. nov., sp. nov., endophytic bacteria isolated from sugarcane.</title>
        <authorList>
            <person name="Pitiwittayakul N."/>
            <person name="Yukphan P."/>
            <person name="Charoenyingcharoen P."/>
            <person name="Tanasupawat S."/>
        </authorList>
    </citation>
    <scope>NUCLEOTIDE SEQUENCE [LARGE SCALE GENOMIC DNA]</scope>
    <source>
        <strain evidence="1 2">KSS8</strain>
    </source>
</reference>
<dbReference type="Gene3D" id="3.90.1140.10">
    <property type="entry name" value="Cyclic phosphodiesterase"/>
    <property type="match status" value="1"/>
</dbReference>
<comment type="caution">
    <text evidence="1">The sequence shown here is derived from an EMBL/GenBank/DDBJ whole genome shotgun (WGS) entry which is preliminary data.</text>
</comment>
<evidence type="ECO:0000313" key="1">
    <source>
        <dbReference type="EMBL" id="MCQ8277453.1"/>
    </source>
</evidence>
<name>A0ABT1W3K9_9PROT</name>
<dbReference type="GO" id="GO:0016874">
    <property type="term" value="F:ligase activity"/>
    <property type="evidence" value="ECO:0007669"/>
    <property type="project" value="UniProtKB-KW"/>
</dbReference>
<dbReference type="EMBL" id="JAMSKV010000002">
    <property type="protein sequence ID" value="MCQ8277453.1"/>
    <property type="molecule type" value="Genomic_DNA"/>
</dbReference>
<dbReference type="InterPro" id="IPR009097">
    <property type="entry name" value="Cyclic_Pdiesterase"/>
</dbReference>
<dbReference type="RefSeq" id="WP_422862899.1">
    <property type="nucleotide sequence ID" value="NZ_JAMSKV010000002.1"/>
</dbReference>
<dbReference type="Proteomes" id="UP001524587">
    <property type="component" value="Unassembled WGS sequence"/>
</dbReference>
<keyword evidence="2" id="KW-1185">Reference proteome</keyword>
<accession>A0ABT1W3K9</accession>
<organism evidence="1 2">
    <name type="scientific">Endosaccharibacter trunci</name>
    <dbReference type="NCBI Taxonomy" id="2812733"/>
    <lineage>
        <taxon>Bacteria</taxon>
        <taxon>Pseudomonadati</taxon>
        <taxon>Pseudomonadota</taxon>
        <taxon>Alphaproteobacteria</taxon>
        <taxon>Acetobacterales</taxon>
        <taxon>Acetobacteraceae</taxon>
        <taxon>Endosaccharibacter</taxon>
    </lineage>
</organism>
<proteinExistence type="predicted"/>
<dbReference type="Pfam" id="PF13563">
    <property type="entry name" value="2_5_RNA_ligase2"/>
    <property type="match status" value="1"/>
</dbReference>
<evidence type="ECO:0000313" key="2">
    <source>
        <dbReference type="Proteomes" id="UP001524587"/>
    </source>
</evidence>
<sequence length="196" mass="22000">MTTQHADGTVTDRAPTGRAPLLLTLTLAEPAQGLFQTLRERHFPPERNVVPAHVSLFHALPGEERELIQKRLDRLVKNGLAVRPPIRVEPPYPMGRGVGFRLHSPALARLRAALAEDWAPWLTPQDRQPFRPHVTVQNKVEPAVARALLERLSAGFVPFETEGVAIRLWRYLGGPWEALWTLELAEREGWAAVNVC</sequence>
<gene>
    <name evidence="1" type="ORF">NFI95_03175</name>
</gene>
<keyword evidence="1" id="KW-0436">Ligase</keyword>
<dbReference type="SUPFAM" id="SSF55144">
    <property type="entry name" value="LigT-like"/>
    <property type="match status" value="1"/>
</dbReference>
<protein>
    <submittedName>
        <fullName evidence="1">2'-5' RNA ligase family protein</fullName>
    </submittedName>
</protein>